<keyword evidence="5" id="KW-1015">Disulfide bond</keyword>
<accession>A0A2P6N0B4</accession>
<evidence type="ECO:0000256" key="1">
    <source>
        <dbReference type="ARBA" id="ARBA00004370"/>
    </source>
</evidence>
<dbReference type="InterPro" id="IPR046338">
    <property type="entry name" value="GAIN_dom_sf"/>
</dbReference>
<evidence type="ECO:0000256" key="7">
    <source>
        <dbReference type="SAM" id="Phobius"/>
    </source>
</evidence>
<dbReference type="Gene3D" id="1.10.510.10">
    <property type="entry name" value="Transferase(Phosphotransferase) domain 1"/>
    <property type="match status" value="1"/>
</dbReference>
<dbReference type="Gene3D" id="3.90.228.10">
    <property type="match status" value="1"/>
</dbReference>
<comment type="caution">
    <text evidence="9">The sequence shown here is derived from an EMBL/GenBank/DDBJ whole genome shotgun (WGS) entry which is preliminary data.</text>
</comment>
<keyword evidence="3 7" id="KW-1133">Transmembrane helix</keyword>
<feature type="transmembrane region" description="Helical" evidence="7">
    <location>
        <begin position="938"/>
        <end position="963"/>
    </location>
</feature>
<proteinExistence type="predicted"/>
<gene>
    <name evidence="9" type="ORF">PROFUN_14361</name>
</gene>
<dbReference type="Pfam" id="PF01825">
    <property type="entry name" value="GPS"/>
    <property type="match status" value="1"/>
</dbReference>
<sequence length="1216" mass="135047">MEAINSKAVGSLIQGIGEDNYLDLPLQIQSYQGSWTKEQRGERDTREERSTDFSLTGLSAITVRRIRYTEHTSQKRLETPSFVLSRFGDFPVCAFEICTGGHDNKIIIVDSVTPNTDIPVKHLHESPVPPIKRDHQPERELVANGATVKGYKNILRLNVATRFKRKEMRKRDPTVRVQMVYYGTRHPSAVEGITNKGFVPGIDGNGVANATDTGYWGRGIYTSPDARRRTLCVLDILVDRSGSSSMSVKFYLRAQPFLVLDVLLDTKVIYKEGYRYLVLRSTTQFYSPGGKTVVSGMRKWLPSILKLLFLSSVLSDDRNGLNGFYSTAGGPTWKNRMGWTDNSDPCSSMPPPFGVECTNGFVSAIRLPNNTLSGNLNADKLVHLLLLDVSSNPISSIQWSPPLPTRHFLNVSNCDKLQPKLLMGLLGGTISDMDISSTSVNVGLLDTLLSPQNLVSLNMSNTRSIALSSFQQIINATPLQTLIASHNRKMFNDLLTPPLDNIQFGVNSLPHRHLLTLDRASLITLDLTDNGLTGCLSNLRIHPFQTLQLGGNLLTLCLPRPIAPLHPDRLDALKFLNVSDNPKLSGSLDLSNAIHLDHLYAAHTGLLSIKFDLCQIELRAASRSVVVTSIGLGVECYRKATGTTFSCHTTNRSIEIDVGLACSNCDMEESTTSTSSSIITSTTSSTTSTSSSTSSSTTSSSTTSSLITSSSTTSTMDTPTSTVDETERCRERYHSIESNSTDGNLGDQIHSVAMMNRHCANLLDSFLWNVTSSKLGGGGHYELTSDRLNISAYKISQRKDVDVECSGKSYGQIPANVIQSIPINSTVLMSVINFDPYTTENNFGHPDIVMMTIFNEAGEEIPVKDTVSSITIGMNANQTDYNECVWWDRSTRGWSAEGCTLIRNGTSLVCSCNHLTSFTLRNNSTMKDSSTTPNNTKWIIIGVVIAIVVIVIVITIAVVCIVLRRKRVMYQSIITDDHPMSLNVQMDSLQMKEKLSDHCVKAIYQLAPVVIMSFRNKRDRDEYAMMMQRIKHVNVVQYLGNHDSFDGKHHIVTNFIEGELLSDWIHHSWEINDAELIVMQLAGVMAHLFDYDLVMDSLSLRKILLQKDFEGNISIKLWDFRCNDPPLLYQAPERVRGEVTEESAVWAFGIVSLQSIQGREYNQGETRDRSLAHSSDRSVNVDPLSRPRFREICKNHTAPVQTVKYNLLEDDEGAYN</sequence>
<dbReference type="Gene3D" id="2.60.220.50">
    <property type="match status" value="1"/>
</dbReference>
<name>A0A2P6N0B4_9EUKA</name>
<dbReference type="EMBL" id="MDYQ01000266">
    <property type="protein sequence ID" value="PRP77401.1"/>
    <property type="molecule type" value="Genomic_DNA"/>
</dbReference>
<dbReference type="PROSITE" id="PS50221">
    <property type="entry name" value="GAIN_B"/>
    <property type="match status" value="1"/>
</dbReference>
<dbReference type="InterPro" id="IPR001611">
    <property type="entry name" value="Leu-rich_rpt"/>
</dbReference>
<keyword evidence="4 7" id="KW-0472">Membrane</keyword>
<evidence type="ECO:0000256" key="4">
    <source>
        <dbReference type="ARBA" id="ARBA00023136"/>
    </source>
</evidence>
<dbReference type="InParanoid" id="A0A2P6N0B4"/>
<dbReference type="OrthoDB" id="6134459at2759"/>
<dbReference type="InterPro" id="IPR000203">
    <property type="entry name" value="GPS"/>
</dbReference>
<evidence type="ECO:0000256" key="2">
    <source>
        <dbReference type="ARBA" id="ARBA00022692"/>
    </source>
</evidence>
<dbReference type="Gene3D" id="3.80.10.10">
    <property type="entry name" value="Ribonuclease Inhibitor"/>
    <property type="match status" value="1"/>
</dbReference>
<feature type="compositionally biased region" description="Low complexity" evidence="6">
    <location>
        <begin position="670"/>
        <end position="722"/>
    </location>
</feature>
<organism evidence="9 10">
    <name type="scientific">Planoprotostelium fungivorum</name>
    <dbReference type="NCBI Taxonomy" id="1890364"/>
    <lineage>
        <taxon>Eukaryota</taxon>
        <taxon>Amoebozoa</taxon>
        <taxon>Evosea</taxon>
        <taxon>Variosea</taxon>
        <taxon>Cavosteliida</taxon>
        <taxon>Cavosteliaceae</taxon>
        <taxon>Planoprotostelium</taxon>
    </lineage>
</organism>
<comment type="subcellular location">
    <subcellularLocation>
        <location evidence="1">Membrane</location>
    </subcellularLocation>
</comment>
<keyword evidence="2 7" id="KW-0812">Transmembrane</keyword>
<dbReference type="InterPro" id="IPR001245">
    <property type="entry name" value="Ser-Thr/Tyr_kinase_cat_dom"/>
</dbReference>
<evidence type="ECO:0000256" key="6">
    <source>
        <dbReference type="SAM" id="MobiDB-lite"/>
    </source>
</evidence>
<dbReference type="InterPro" id="IPR057244">
    <property type="entry name" value="GAIN_B"/>
</dbReference>
<dbReference type="Pfam" id="PF07714">
    <property type="entry name" value="PK_Tyr_Ser-Thr"/>
    <property type="match status" value="1"/>
</dbReference>
<dbReference type="PANTHER" id="PTHR48007">
    <property type="entry name" value="LEUCINE-RICH REPEAT RECEPTOR-LIKE PROTEIN KINASE PXC1"/>
    <property type="match status" value="1"/>
</dbReference>
<feature type="domain" description="GAIN-B" evidence="8">
    <location>
        <begin position="786"/>
        <end position="933"/>
    </location>
</feature>
<dbReference type="AlphaFoldDB" id="A0A2P6N0B4"/>
<dbReference type="SMART" id="SM00303">
    <property type="entry name" value="GPS"/>
    <property type="match status" value="1"/>
</dbReference>
<evidence type="ECO:0000256" key="3">
    <source>
        <dbReference type="ARBA" id="ARBA00022989"/>
    </source>
</evidence>
<dbReference type="Proteomes" id="UP000241769">
    <property type="component" value="Unassembled WGS sequence"/>
</dbReference>
<dbReference type="PANTHER" id="PTHR48007:SF4">
    <property type="entry name" value="LEUCINE-RICH REPEAT RECEPTOR-LIKE PROTEIN KINASE PXC1"/>
    <property type="match status" value="1"/>
</dbReference>
<reference evidence="9 10" key="1">
    <citation type="journal article" date="2018" name="Genome Biol. Evol.">
        <title>Multiple Roots of Fruiting Body Formation in Amoebozoa.</title>
        <authorList>
            <person name="Hillmann F."/>
            <person name="Forbes G."/>
            <person name="Novohradska S."/>
            <person name="Ferling I."/>
            <person name="Riege K."/>
            <person name="Groth M."/>
            <person name="Westermann M."/>
            <person name="Marz M."/>
            <person name="Spaller T."/>
            <person name="Winckler T."/>
            <person name="Schaap P."/>
            <person name="Glockner G."/>
        </authorList>
    </citation>
    <scope>NUCLEOTIDE SEQUENCE [LARGE SCALE GENOMIC DNA]</scope>
    <source>
        <strain evidence="9 10">Jena</strain>
    </source>
</reference>
<evidence type="ECO:0000313" key="10">
    <source>
        <dbReference type="Proteomes" id="UP000241769"/>
    </source>
</evidence>
<dbReference type="InterPro" id="IPR011009">
    <property type="entry name" value="Kinase-like_dom_sf"/>
</dbReference>
<dbReference type="GO" id="GO:0004672">
    <property type="term" value="F:protein kinase activity"/>
    <property type="evidence" value="ECO:0007669"/>
    <property type="project" value="InterPro"/>
</dbReference>
<dbReference type="PROSITE" id="PS51450">
    <property type="entry name" value="LRR"/>
    <property type="match status" value="1"/>
</dbReference>
<protein>
    <submittedName>
        <fullName evidence="9">YadA/hemagluttinin like protein</fullName>
    </submittedName>
</protein>
<dbReference type="SUPFAM" id="SSF56112">
    <property type="entry name" value="Protein kinase-like (PK-like)"/>
    <property type="match status" value="1"/>
</dbReference>
<dbReference type="InterPro" id="IPR046959">
    <property type="entry name" value="PRK1-6/SRF4-like"/>
</dbReference>
<evidence type="ECO:0000313" key="9">
    <source>
        <dbReference type="EMBL" id="PRP77401.1"/>
    </source>
</evidence>
<dbReference type="InterPro" id="IPR032675">
    <property type="entry name" value="LRR_dom_sf"/>
</dbReference>
<evidence type="ECO:0000259" key="8">
    <source>
        <dbReference type="PROSITE" id="PS50221"/>
    </source>
</evidence>
<feature type="region of interest" description="Disordered" evidence="6">
    <location>
        <begin position="669"/>
        <end position="729"/>
    </location>
</feature>
<dbReference type="GO" id="GO:0016020">
    <property type="term" value="C:membrane"/>
    <property type="evidence" value="ECO:0007669"/>
    <property type="project" value="UniProtKB-SubCell"/>
</dbReference>
<dbReference type="SUPFAM" id="SSF52058">
    <property type="entry name" value="L domain-like"/>
    <property type="match status" value="1"/>
</dbReference>
<keyword evidence="10" id="KW-1185">Reference proteome</keyword>
<evidence type="ECO:0000256" key="5">
    <source>
        <dbReference type="ARBA" id="ARBA00023157"/>
    </source>
</evidence>